<feature type="region of interest" description="Disordered" evidence="1">
    <location>
        <begin position="1"/>
        <end position="25"/>
    </location>
</feature>
<sequence length="151" mass="16911">MGSRSVPPENDPESRVRNRSPVDNRFRADCLRPDQRLVTPSAGLWLPTSLNPGGPPRGTIHRQERPTAWTNFCPARLRLPQATSQLSVRRVQKGNLAKTSAPLPRGHRGPVRLHAVCCRNQNRLQPSLAGLPVRALHRQHVHPRPEPQPRA</sequence>
<dbReference type="EMBL" id="HBUE01037290">
    <property type="protein sequence ID" value="CAG6459320.1"/>
    <property type="molecule type" value="Transcribed_RNA"/>
</dbReference>
<reference evidence="2" key="1">
    <citation type="submission" date="2021-05" db="EMBL/GenBank/DDBJ databases">
        <authorList>
            <person name="Alioto T."/>
            <person name="Alioto T."/>
            <person name="Gomez Garrido J."/>
        </authorList>
    </citation>
    <scope>NUCLEOTIDE SEQUENCE</scope>
</reference>
<organism evidence="2">
    <name type="scientific">Culex pipiens</name>
    <name type="common">House mosquito</name>
    <dbReference type="NCBI Taxonomy" id="7175"/>
    <lineage>
        <taxon>Eukaryota</taxon>
        <taxon>Metazoa</taxon>
        <taxon>Ecdysozoa</taxon>
        <taxon>Arthropoda</taxon>
        <taxon>Hexapoda</taxon>
        <taxon>Insecta</taxon>
        <taxon>Pterygota</taxon>
        <taxon>Neoptera</taxon>
        <taxon>Endopterygota</taxon>
        <taxon>Diptera</taxon>
        <taxon>Nematocera</taxon>
        <taxon>Culicoidea</taxon>
        <taxon>Culicidae</taxon>
        <taxon>Culicinae</taxon>
        <taxon>Culicini</taxon>
        <taxon>Culex</taxon>
        <taxon>Culex</taxon>
    </lineage>
</organism>
<feature type="compositionally biased region" description="Basic and acidic residues" evidence="1">
    <location>
        <begin position="12"/>
        <end position="25"/>
    </location>
</feature>
<dbReference type="EMBL" id="HBUE01037295">
    <property type="protein sequence ID" value="CAG6459327.1"/>
    <property type="molecule type" value="Transcribed_RNA"/>
</dbReference>
<proteinExistence type="predicted"/>
<evidence type="ECO:0000256" key="1">
    <source>
        <dbReference type="SAM" id="MobiDB-lite"/>
    </source>
</evidence>
<accession>A0A8D8AL54</accession>
<name>A0A8D8AL54_CULPI</name>
<protein>
    <submittedName>
        <fullName evidence="2">(northern house mosquito) hypothetical protein</fullName>
    </submittedName>
</protein>
<dbReference type="AlphaFoldDB" id="A0A8D8AL54"/>
<evidence type="ECO:0000313" key="2">
    <source>
        <dbReference type="EMBL" id="CAG6459324.1"/>
    </source>
</evidence>
<dbReference type="EMBL" id="HBUE01037292">
    <property type="protein sequence ID" value="CAG6459324.1"/>
    <property type="molecule type" value="Transcribed_RNA"/>
</dbReference>